<dbReference type="EMBL" id="JBHRUG010000009">
    <property type="protein sequence ID" value="MFC3282860.1"/>
    <property type="molecule type" value="Genomic_DNA"/>
</dbReference>
<protein>
    <submittedName>
        <fullName evidence="2">Copper chaperone PCu(A)C</fullName>
    </submittedName>
</protein>
<dbReference type="PANTHER" id="PTHR36302">
    <property type="entry name" value="BLR7088 PROTEIN"/>
    <property type="match status" value="1"/>
</dbReference>
<dbReference type="SUPFAM" id="SSF110087">
    <property type="entry name" value="DR1885-like metal-binding protein"/>
    <property type="match status" value="1"/>
</dbReference>
<evidence type="ECO:0000256" key="1">
    <source>
        <dbReference type="SAM" id="SignalP"/>
    </source>
</evidence>
<dbReference type="InterPro" id="IPR007410">
    <property type="entry name" value="LpqE-like"/>
</dbReference>
<reference evidence="3" key="1">
    <citation type="journal article" date="2019" name="Int. J. Syst. Evol. Microbiol.">
        <title>The Global Catalogue of Microorganisms (GCM) 10K type strain sequencing project: providing services to taxonomists for standard genome sequencing and annotation.</title>
        <authorList>
            <consortium name="The Broad Institute Genomics Platform"/>
            <consortium name="The Broad Institute Genome Sequencing Center for Infectious Disease"/>
            <person name="Wu L."/>
            <person name="Ma J."/>
        </authorList>
    </citation>
    <scope>NUCLEOTIDE SEQUENCE [LARGE SCALE GENOMIC DNA]</scope>
    <source>
        <strain evidence="3">CECT 7698</strain>
    </source>
</reference>
<evidence type="ECO:0000313" key="3">
    <source>
        <dbReference type="Proteomes" id="UP001595579"/>
    </source>
</evidence>
<dbReference type="Gene3D" id="2.60.40.1890">
    <property type="entry name" value="PCu(A)C copper chaperone"/>
    <property type="match status" value="1"/>
</dbReference>
<name>A0ABV7LKY9_9GAMM</name>
<dbReference type="PANTHER" id="PTHR36302:SF1">
    <property type="entry name" value="COPPER CHAPERONE PCU(A)C"/>
    <property type="match status" value="1"/>
</dbReference>
<evidence type="ECO:0000313" key="2">
    <source>
        <dbReference type="EMBL" id="MFC3282860.1"/>
    </source>
</evidence>
<dbReference type="InterPro" id="IPR036182">
    <property type="entry name" value="PCuAC_sf"/>
</dbReference>
<keyword evidence="1" id="KW-0732">Signal</keyword>
<dbReference type="InterPro" id="IPR058248">
    <property type="entry name" value="Lxx211020-like"/>
</dbReference>
<feature type="signal peptide" evidence="1">
    <location>
        <begin position="1"/>
        <end position="24"/>
    </location>
</feature>
<gene>
    <name evidence="2" type="ORF">ACFOEV_04465</name>
</gene>
<feature type="chain" id="PRO_5045101603" evidence="1">
    <location>
        <begin position="25"/>
        <end position="163"/>
    </location>
</feature>
<comment type="caution">
    <text evidence="2">The sequence shown here is derived from an EMBL/GenBank/DDBJ whole genome shotgun (WGS) entry which is preliminary data.</text>
</comment>
<sequence length="163" mass="17641">MPVRRAHWSALFAATLMLPAFALAHDVRFEDLRIAHPFATPTPPGAPNGAAYLDITVEGDGAATLVGTSSPVSRAVEMHDMSMDDGNMRMRKLDEIRIEPGDTLTMRPGGGSHLMLLGLQEALRVGDSFPLTLEFAERGEIEVEVWVQEASDGSEAADAHHHD</sequence>
<dbReference type="RefSeq" id="WP_386771932.1">
    <property type="nucleotide sequence ID" value="NZ_JBHRUG010000009.1"/>
</dbReference>
<accession>A0ABV7LKY9</accession>
<dbReference type="Proteomes" id="UP001595579">
    <property type="component" value="Unassembled WGS sequence"/>
</dbReference>
<organism evidence="2 3">
    <name type="scientific">Litchfieldella rifensis</name>
    <dbReference type="NCBI Taxonomy" id="762643"/>
    <lineage>
        <taxon>Bacteria</taxon>
        <taxon>Pseudomonadati</taxon>
        <taxon>Pseudomonadota</taxon>
        <taxon>Gammaproteobacteria</taxon>
        <taxon>Oceanospirillales</taxon>
        <taxon>Halomonadaceae</taxon>
        <taxon>Litchfieldella</taxon>
    </lineage>
</organism>
<proteinExistence type="predicted"/>
<dbReference type="Pfam" id="PF04314">
    <property type="entry name" value="PCuAC"/>
    <property type="match status" value="1"/>
</dbReference>
<keyword evidence="3" id="KW-1185">Reference proteome</keyword>